<dbReference type="Gene3D" id="3.40.50.2000">
    <property type="entry name" value="Glycogen Phosphorylase B"/>
    <property type="match status" value="2"/>
</dbReference>
<gene>
    <name evidence="2" type="ORF">LCGC14_2141430</name>
</gene>
<sequence length="157" mass="17385">MKKKKKRIPWNKGLKGVQKHSIETRKKISKTNMSGRVMFTGYLGGVDKIRALVDADVLVQPSRNEAGARPSLEAILCGTPVIVTKDTGAGKEIAKMDGGYLVAYGNVDMLRDAIKYILKNPEEAKEKTQKAKAYIKDNLSIDKQIVKYEGLYSEVIA</sequence>
<evidence type="ECO:0000313" key="2">
    <source>
        <dbReference type="EMBL" id="KKL66792.1"/>
    </source>
</evidence>
<comment type="caution">
    <text evidence="2">The sequence shown here is derived from an EMBL/GenBank/DDBJ whole genome shotgun (WGS) entry which is preliminary data.</text>
</comment>
<dbReference type="PANTHER" id="PTHR12526">
    <property type="entry name" value="GLYCOSYLTRANSFERASE"/>
    <property type="match status" value="1"/>
</dbReference>
<evidence type="ECO:0000259" key="1">
    <source>
        <dbReference type="Pfam" id="PF00534"/>
    </source>
</evidence>
<proteinExistence type="predicted"/>
<dbReference type="GO" id="GO:0016757">
    <property type="term" value="F:glycosyltransferase activity"/>
    <property type="evidence" value="ECO:0007669"/>
    <property type="project" value="InterPro"/>
</dbReference>
<organism evidence="2">
    <name type="scientific">marine sediment metagenome</name>
    <dbReference type="NCBI Taxonomy" id="412755"/>
    <lineage>
        <taxon>unclassified sequences</taxon>
        <taxon>metagenomes</taxon>
        <taxon>ecological metagenomes</taxon>
    </lineage>
</organism>
<dbReference type="CDD" id="cd03801">
    <property type="entry name" value="GT4_PimA-like"/>
    <property type="match status" value="1"/>
</dbReference>
<dbReference type="EMBL" id="LAZR01027092">
    <property type="protein sequence ID" value="KKL66792.1"/>
    <property type="molecule type" value="Genomic_DNA"/>
</dbReference>
<dbReference type="InterPro" id="IPR001296">
    <property type="entry name" value="Glyco_trans_1"/>
</dbReference>
<accession>A0A0F9GUL5</accession>
<dbReference type="Pfam" id="PF00534">
    <property type="entry name" value="Glycos_transf_1"/>
    <property type="match status" value="1"/>
</dbReference>
<feature type="domain" description="Glycosyl transferase family 1" evidence="1">
    <location>
        <begin position="14"/>
        <end position="132"/>
    </location>
</feature>
<dbReference type="AlphaFoldDB" id="A0A0F9GUL5"/>
<protein>
    <recommendedName>
        <fullName evidence="1">Glycosyl transferase family 1 domain-containing protein</fullName>
    </recommendedName>
</protein>
<reference evidence="2" key="1">
    <citation type="journal article" date="2015" name="Nature">
        <title>Complex archaea that bridge the gap between prokaryotes and eukaryotes.</title>
        <authorList>
            <person name="Spang A."/>
            <person name="Saw J.H."/>
            <person name="Jorgensen S.L."/>
            <person name="Zaremba-Niedzwiedzka K."/>
            <person name="Martijn J."/>
            <person name="Lind A.E."/>
            <person name="van Eijk R."/>
            <person name="Schleper C."/>
            <person name="Guy L."/>
            <person name="Ettema T.J."/>
        </authorList>
    </citation>
    <scope>NUCLEOTIDE SEQUENCE</scope>
</reference>
<name>A0A0F9GUL5_9ZZZZ</name>
<dbReference type="SUPFAM" id="SSF53756">
    <property type="entry name" value="UDP-Glycosyltransferase/glycogen phosphorylase"/>
    <property type="match status" value="1"/>
</dbReference>